<evidence type="ECO:0000256" key="3">
    <source>
        <dbReference type="ARBA" id="ARBA00022692"/>
    </source>
</evidence>
<gene>
    <name evidence="12" type="ORF">FCM35_KLT03424</name>
</gene>
<keyword evidence="6 10" id="KW-1133">Transmembrane helix</keyword>
<dbReference type="PANTHER" id="PTHR46905">
    <property type="entry name" value="RING-H2 FINGER PROTEIN ATL78"/>
    <property type="match status" value="1"/>
</dbReference>
<dbReference type="PROSITE" id="PS50089">
    <property type="entry name" value="ZF_RING_2"/>
    <property type="match status" value="1"/>
</dbReference>
<dbReference type="AlphaFoldDB" id="A0A833RAT2"/>
<keyword evidence="13" id="KW-1185">Reference proteome</keyword>
<protein>
    <submittedName>
        <fullName evidence="12">RING-H2 finger protein ATL72-like protein</fullName>
    </submittedName>
</protein>
<evidence type="ECO:0000256" key="7">
    <source>
        <dbReference type="ARBA" id="ARBA00023136"/>
    </source>
</evidence>
<dbReference type="UniPathway" id="UPA00143"/>
<feature type="domain" description="RING-type" evidence="11">
    <location>
        <begin position="139"/>
        <end position="181"/>
    </location>
</feature>
<dbReference type="InterPro" id="IPR013083">
    <property type="entry name" value="Znf_RING/FYVE/PHD"/>
</dbReference>
<proteinExistence type="inferred from homology"/>
<dbReference type="Gene3D" id="3.30.40.10">
    <property type="entry name" value="Zinc/RING finger domain, C3HC4 (zinc finger)"/>
    <property type="match status" value="1"/>
</dbReference>
<name>A0A833RAT2_9POAL</name>
<comment type="subcellular location">
    <subcellularLocation>
        <location evidence="1">Membrane</location>
        <topology evidence="1">Single-pass membrane protein</topology>
    </subcellularLocation>
</comment>
<evidence type="ECO:0000313" key="13">
    <source>
        <dbReference type="Proteomes" id="UP000623129"/>
    </source>
</evidence>
<evidence type="ECO:0000256" key="6">
    <source>
        <dbReference type="ARBA" id="ARBA00022989"/>
    </source>
</evidence>
<sequence>MEVHSRKLLSQTNINKLLTSMPPPPSLSPITQDKLNQTRSEALAQTRLGGQFSTFNADIVLILSILLCGVVCAVAVNVAVRCILRFTSQTCNHGSPDSLTNDEIQTQSSTKIKGKEALQVLPRLVYSSRLELTGSGSECTICLSEFKHGVHVRVLPVCNHGFHVRCIDRWLSTRCTCPTCRRCLVGINQQDVGQVGPTVSQVRVEPVEESMQV</sequence>
<dbReference type="Pfam" id="PF13639">
    <property type="entry name" value="zf-RING_2"/>
    <property type="match status" value="1"/>
</dbReference>
<dbReference type="GO" id="GO:0008270">
    <property type="term" value="F:zinc ion binding"/>
    <property type="evidence" value="ECO:0007669"/>
    <property type="project" value="UniProtKB-KW"/>
</dbReference>
<dbReference type="EMBL" id="SWLB01000012">
    <property type="protein sequence ID" value="KAF3332018.1"/>
    <property type="molecule type" value="Genomic_DNA"/>
</dbReference>
<dbReference type="GO" id="GO:0016567">
    <property type="term" value="P:protein ubiquitination"/>
    <property type="evidence" value="ECO:0007669"/>
    <property type="project" value="UniProtKB-UniPathway"/>
</dbReference>
<organism evidence="12 13">
    <name type="scientific">Carex littledalei</name>
    <dbReference type="NCBI Taxonomy" id="544730"/>
    <lineage>
        <taxon>Eukaryota</taxon>
        <taxon>Viridiplantae</taxon>
        <taxon>Streptophyta</taxon>
        <taxon>Embryophyta</taxon>
        <taxon>Tracheophyta</taxon>
        <taxon>Spermatophyta</taxon>
        <taxon>Magnoliopsida</taxon>
        <taxon>Liliopsida</taxon>
        <taxon>Poales</taxon>
        <taxon>Cyperaceae</taxon>
        <taxon>Cyperoideae</taxon>
        <taxon>Cariceae</taxon>
        <taxon>Carex</taxon>
        <taxon>Carex subgen. Euthyceras</taxon>
    </lineage>
</organism>
<evidence type="ECO:0000256" key="9">
    <source>
        <dbReference type="PROSITE-ProRule" id="PRU00175"/>
    </source>
</evidence>
<evidence type="ECO:0000256" key="10">
    <source>
        <dbReference type="SAM" id="Phobius"/>
    </source>
</evidence>
<accession>A0A833RAT2</accession>
<dbReference type="InterPro" id="IPR044602">
    <property type="entry name" value="ATL10/ATL72-79-like"/>
</dbReference>
<evidence type="ECO:0000256" key="5">
    <source>
        <dbReference type="ARBA" id="ARBA00022833"/>
    </source>
</evidence>
<evidence type="ECO:0000259" key="11">
    <source>
        <dbReference type="PROSITE" id="PS50089"/>
    </source>
</evidence>
<evidence type="ECO:0000313" key="12">
    <source>
        <dbReference type="EMBL" id="KAF3332018.1"/>
    </source>
</evidence>
<dbReference type="Proteomes" id="UP000623129">
    <property type="component" value="Unassembled WGS sequence"/>
</dbReference>
<keyword evidence="2" id="KW-0808">Transferase</keyword>
<reference evidence="12" key="1">
    <citation type="submission" date="2020-01" db="EMBL/GenBank/DDBJ databases">
        <title>Genome sequence of Kobresia littledalei, the first chromosome-level genome in the family Cyperaceae.</title>
        <authorList>
            <person name="Qu G."/>
        </authorList>
    </citation>
    <scope>NUCLEOTIDE SEQUENCE</scope>
    <source>
        <strain evidence="12">C.B.Clarke</strain>
        <tissue evidence="12">Leaf</tissue>
    </source>
</reference>
<keyword evidence="9" id="KW-0863">Zinc-finger</keyword>
<dbReference type="SMART" id="SM00184">
    <property type="entry name" value="RING"/>
    <property type="match status" value="1"/>
</dbReference>
<evidence type="ECO:0000256" key="8">
    <source>
        <dbReference type="ARBA" id="ARBA00024209"/>
    </source>
</evidence>
<keyword evidence="7 10" id="KW-0472">Membrane</keyword>
<dbReference type="SUPFAM" id="SSF57850">
    <property type="entry name" value="RING/U-box"/>
    <property type="match status" value="1"/>
</dbReference>
<evidence type="ECO:0000256" key="4">
    <source>
        <dbReference type="ARBA" id="ARBA00022723"/>
    </source>
</evidence>
<evidence type="ECO:0000256" key="2">
    <source>
        <dbReference type="ARBA" id="ARBA00022679"/>
    </source>
</evidence>
<keyword evidence="4" id="KW-0479">Metal-binding</keyword>
<keyword evidence="5" id="KW-0862">Zinc</keyword>
<dbReference type="PANTHER" id="PTHR46905:SF7">
    <property type="entry name" value="RING-H2 FINGER PROTEIN ATL78"/>
    <property type="match status" value="1"/>
</dbReference>
<comment type="similarity">
    <text evidence="8">Belongs to the RING-type zinc finger family. ATL subfamily.</text>
</comment>
<dbReference type="GO" id="GO:0016740">
    <property type="term" value="F:transferase activity"/>
    <property type="evidence" value="ECO:0007669"/>
    <property type="project" value="UniProtKB-KW"/>
</dbReference>
<keyword evidence="3 10" id="KW-0812">Transmembrane</keyword>
<evidence type="ECO:0000256" key="1">
    <source>
        <dbReference type="ARBA" id="ARBA00004167"/>
    </source>
</evidence>
<dbReference type="InterPro" id="IPR001841">
    <property type="entry name" value="Znf_RING"/>
</dbReference>
<dbReference type="OrthoDB" id="8062037at2759"/>
<feature type="transmembrane region" description="Helical" evidence="10">
    <location>
        <begin position="59"/>
        <end position="80"/>
    </location>
</feature>
<dbReference type="GO" id="GO:0016020">
    <property type="term" value="C:membrane"/>
    <property type="evidence" value="ECO:0007669"/>
    <property type="project" value="UniProtKB-SubCell"/>
</dbReference>
<comment type="caution">
    <text evidence="12">The sequence shown here is derived from an EMBL/GenBank/DDBJ whole genome shotgun (WGS) entry which is preliminary data.</text>
</comment>